<dbReference type="AlphaFoldDB" id="A0AAW8DKG2"/>
<comment type="caution">
    <text evidence="2">The sequence shown here is derived from an EMBL/GenBank/DDBJ whole genome shotgun (WGS) entry which is preliminary data.</text>
</comment>
<feature type="transmembrane region" description="Helical" evidence="1">
    <location>
        <begin position="20"/>
        <end position="40"/>
    </location>
</feature>
<protein>
    <submittedName>
        <fullName evidence="2">Cbb3-type cytochrome oxidase subunit 3</fullName>
    </submittedName>
</protein>
<dbReference type="EMBL" id="JAUSRG010000008">
    <property type="protein sequence ID" value="MDP9905999.1"/>
    <property type="molecule type" value="Genomic_DNA"/>
</dbReference>
<accession>A0AAW8DKG2</accession>
<evidence type="ECO:0000313" key="5">
    <source>
        <dbReference type="Proteomes" id="UP001242995"/>
    </source>
</evidence>
<name>A0AAW8DKG2_9MICC</name>
<dbReference type="RefSeq" id="WP_306962300.1">
    <property type="nucleotide sequence ID" value="NZ_JAUSRG010000008.1"/>
</dbReference>
<keyword evidence="1" id="KW-0472">Membrane</keyword>
<proteinExistence type="predicted"/>
<feature type="transmembrane region" description="Helical" evidence="1">
    <location>
        <begin position="52"/>
        <end position="72"/>
    </location>
</feature>
<organism evidence="2 5">
    <name type="scientific">Arthrobacter bambusae</name>
    <dbReference type="NCBI Taxonomy" id="1338426"/>
    <lineage>
        <taxon>Bacteria</taxon>
        <taxon>Bacillati</taxon>
        <taxon>Actinomycetota</taxon>
        <taxon>Actinomycetes</taxon>
        <taxon>Micrococcales</taxon>
        <taxon>Micrococcaceae</taxon>
        <taxon>Arthrobacter</taxon>
    </lineage>
</organism>
<reference evidence="2 4" key="1">
    <citation type="submission" date="2023-07" db="EMBL/GenBank/DDBJ databases">
        <title>Sorghum-associated microbial communities from plants grown in Nebraska, USA.</title>
        <authorList>
            <person name="Schachtman D."/>
        </authorList>
    </citation>
    <scope>NUCLEOTIDE SEQUENCE</scope>
    <source>
        <strain evidence="2">DS1006</strain>
        <strain evidence="3 4">DS1016</strain>
    </source>
</reference>
<evidence type="ECO:0000256" key="1">
    <source>
        <dbReference type="SAM" id="Phobius"/>
    </source>
</evidence>
<evidence type="ECO:0000313" key="4">
    <source>
        <dbReference type="Proteomes" id="UP001230951"/>
    </source>
</evidence>
<dbReference type="EMBL" id="JAUSTF010000006">
    <property type="protein sequence ID" value="MDQ0181610.1"/>
    <property type="molecule type" value="Genomic_DNA"/>
</dbReference>
<evidence type="ECO:0000313" key="2">
    <source>
        <dbReference type="EMBL" id="MDP9905999.1"/>
    </source>
</evidence>
<dbReference type="Proteomes" id="UP001242995">
    <property type="component" value="Unassembled WGS sequence"/>
</dbReference>
<sequence length="87" mass="9188">MALSVMLNPTDPINPEVNSWATPAFGIVYVALVVVALASLTASKGIPIPVKVAIGVAIFVLPFVGSIAWIIYSQVRHRGLGRPYKGS</sequence>
<keyword evidence="1" id="KW-1133">Transmembrane helix</keyword>
<evidence type="ECO:0000313" key="3">
    <source>
        <dbReference type="EMBL" id="MDQ0181610.1"/>
    </source>
</evidence>
<keyword evidence="4" id="KW-1185">Reference proteome</keyword>
<dbReference type="Proteomes" id="UP001230951">
    <property type="component" value="Unassembled WGS sequence"/>
</dbReference>
<gene>
    <name evidence="2" type="ORF">J2S90_002970</name>
    <name evidence="3" type="ORF">J2S93_003048</name>
</gene>
<keyword evidence="1" id="KW-0812">Transmembrane</keyword>